<comment type="catalytic activity">
    <reaction evidence="1">
        <text>ATP + protein L-histidine = ADP + protein N-phospho-L-histidine.</text>
        <dbReference type="EC" id="2.7.13.3"/>
    </reaction>
</comment>
<evidence type="ECO:0000256" key="13">
    <source>
        <dbReference type="PROSITE-ProRule" id="PRU00169"/>
    </source>
</evidence>
<dbReference type="Gene3D" id="3.40.50.2300">
    <property type="match status" value="1"/>
</dbReference>
<reference evidence="16 17" key="1">
    <citation type="journal article" date="2017" name="Int. J. Syst. Evol. Microbiol.">
        <title>Marinicauda algicola sp. nov., isolated from a marine red alga Rhodosorus marinus.</title>
        <authorList>
            <person name="Jeong S.E."/>
            <person name="Jeon S.H."/>
            <person name="Chun B.H."/>
            <person name="Kim D.W."/>
            <person name="Jeon C.O."/>
        </authorList>
    </citation>
    <scope>NUCLEOTIDE SEQUENCE [LARGE SCALE GENOMIC DNA]</scope>
    <source>
        <strain evidence="16 17">JCM 31718</strain>
    </source>
</reference>
<evidence type="ECO:0000256" key="4">
    <source>
        <dbReference type="ARBA" id="ARBA00022553"/>
    </source>
</evidence>
<name>A0A4S2GX38_9PROT</name>
<feature type="modified residue" description="4-aspartylphosphate" evidence="13">
    <location>
        <position position="481"/>
    </location>
</feature>
<dbReference type="InterPro" id="IPR004358">
    <property type="entry name" value="Sig_transdc_His_kin-like_C"/>
</dbReference>
<keyword evidence="10" id="KW-1133">Transmembrane helix</keyword>
<evidence type="ECO:0000256" key="11">
    <source>
        <dbReference type="ARBA" id="ARBA00023012"/>
    </source>
</evidence>
<dbReference type="SMART" id="SM00387">
    <property type="entry name" value="HATPase_c"/>
    <property type="match status" value="1"/>
</dbReference>
<evidence type="ECO:0000256" key="2">
    <source>
        <dbReference type="ARBA" id="ARBA00004370"/>
    </source>
</evidence>
<keyword evidence="17" id="KW-1185">Reference proteome</keyword>
<dbReference type="EC" id="2.7.13.3" evidence="3"/>
<evidence type="ECO:0000256" key="5">
    <source>
        <dbReference type="ARBA" id="ARBA00022679"/>
    </source>
</evidence>
<dbReference type="Proteomes" id="UP000308054">
    <property type="component" value="Unassembled WGS sequence"/>
</dbReference>
<keyword evidence="4 13" id="KW-0597">Phosphoprotein</keyword>
<dbReference type="InterPro" id="IPR005467">
    <property type="entry name" value="His_kinase_dom"/>
</dbReference>
<dbReference type="InterPro" id="IPR001789">
    <property type="entry name" value="Sig_transdc_resp-reg_receiver"/>
</dbReference>
<dbReference type="SUPFAM" id="SSF52172">
    <property type="entry name" value="CheY-like"/>
    <property type="match status" value="1"/>
</dbReference>
<comment type="subcellular location">
    <subcellularLocation>
        <location evidence="2">Membrane</location>
    </subcellularLocation>
</comment>
<dbReference type="PRINTS" id="PR00344">
    <property type="entry name" value="BCTRLSENSOR"/>
</dbReference>
<dbReference type="SUPFAM" id="SSF47384">
    <property type="entry name" value="Homodimeric domain of signal transducing histidine kinase"/>
    <property type="match status" value="1"/>
</dbReference>
<dbReference type="SUPFAM" id="SSF55874">
    <property type="entry name" value="ATPase domain of HSP90 chaperone/DNA topoisomerase II/histidine kinase"/>
    <property type="match status" value="1"/>
</dbReference>
<evidence type="ECO:0000256" key="3">
    <source>
        <dbReference type="ARBA" id="ARBA00012438"/>
    </source>
</evidence>
<keyword evidence="7" id="KW-0547">Nucleotide-binding</keyword>
<dbReference type="Pfam" id="PF00512">
    <property type="entry name" value="HisKA"/>
    <property type="match status" value="1"/>
</dbReference>
<evidence type="ECO:0000259" key="14">
    <source>
        <dbReference type="PROSITE" id="PS50109"/>
    </source>
</evidence>
<feature type="domain" description="Response regulatory" evidence="15">
    <location>
        <begin position="432"/>
        <end position="549"/>
    </location>
</feature>
<dbReference type="PANTHER" id="PTHR45339:SF5">
    <property type="entry name" value="HISTIDINE KINASE"/>
    <property type="match status" value="1"/>
</dbReference>
<evidence type="ECO:0000313" key="16">
    <source>
        <dbReference type="EMBL" id="TGY87604.1"/>
    </source>
</evidence>
<dbReference type="GO" id="GO:0000155">
    <property type="term" value="F:phosphorelay sensor kinase activity"/>
    <property type="evidence" value="ECO:0007669"/>
    <property type="project" value="InterPro"/>
</dbReference>
<dbReference type="SMART" id="SM00448">
    <property type="entry name" value="REC"/>
    <property type="match status" value="1"/>
</dbReference>
<dbReference type="PROSITE" id="PS50110">
    <property type="entry name" value="RESPONSE_REGULATORY"/>
    <property type="match status" value="1"/>
</dbReference>
<dbReference type="PANTHER" id="PTHR45339">
    <property type="entry name" value="HYBRID SIGNAL TRANSDUCTION HISTIDINE KINASE J"/>
    <property type="match status" value="1"/>
</dbReference>
<proteinExistence type="predicted"/>
<dbReference type="InterPro" id="IPR046342">
    <property type="entry name" value="CBS_dom_sf"/>
</dbReference>
<dbReference type="Gene3D" id="1.10.287.130">
    <property type="match status" value="1"/>
</dbReference>
<keyword evidence="11" id="KW-0902">Two-component regulatory system</keyword>
<protein>
    <recommendedName>
        <fullName evidence="3">histidine kinase</fullName>
        <ecNumber evidence="3">2.7.13.3</ecNumber>
    </recommendedName>
</protein>
<dbReference type="AlphaFoldDB" id="A0A4S2GX38"/>
<dbReference type="InterPro" id="IPR036890">
    <property type="entry name" value="HATPase_C_sf"/>
</dbReference>
<keyword evidence="5" id="KW-0808">Transferase</keyword>
<dbReference type="GO" id="GO:0016020">
    <property type="term" value="C:membrane"/>
    <property type="evidence" value="ECO:0007669"/>
    <property type="project" value="UniProtKB-SubCell"/>
</dbReference>
<dbReference type="PROSITE" id="PS50109">
    <property type="entry name" value="HIS_KIN"/>
    <property type="match status" value="1"/>
</dbReference>
<keyword evidence="6" id="KW-0812">Transmembrane</keyword>
<accession>A0A4S2GX38</accession>
<dbReference type="EMBL" id="SRXW01000005">
    <property type="protein sequence ID" value="TGY87604.1"/>
    <property type="molecule type" value="Genomic_DNA"/>
</dbReference>
<dbReference type="SMART" id="SM00388">
    <property type="entry name" value="HisKA"/>
    <property type="match status" value="1"/>
</dbReference>
<dbReference type="SUPFAM" id="SSF54631">
    <property type="entry name" value="CBS-domain pair"/>
    <property type="match status" value="1"/>
</dbReference>
<evidence type="ECO:0000256" key="6">
    <source>
        <dbReference type="ARBA" id="ARBA00022692"/>
    </source>
</evidence>
<dbReference type="InterPro" id="IPR003594">
    <property type="entry name" value="HATPase_dom"/>
</dbReference>
<dbReference type="InterPro" id="IPR036097">
    <property type="entry name" value="HisK_dim/P_sf"/>
</dbReference>
<comment type="caution">
    <text evidence="16">The sequence shown here is derived from an EMBL/GenBank/DDBJ whole genome shotgun (WGS) entry which is preliminary data.</text>
</comment>
<organism evidence="16 17">
    <name type="scientific">Marinicauda algicola</name>
    <dbReference type="NCBI Taxonomy" id="2029849"/>
    <lineage>
        <taxon>Bacteria</taxon>
        <taxon>Pseudomonadati</taxon>
        <taxon>Pseudomonadota</taxon>
        <taxon>Alphaproteobacteria</taxon>
        <taxon>Maricaulales</taxon>
        <taxon>Maricaulaceae</taxon>
        <taxon>Marinicauda</taxon>
    </lineage>
</organism>
<feature type="domain" description="Histidine kinase" evidence="14">
    <location>
        <begin position="187"/>
        <end position="408"/>
    </location>
</feature>
<dbReference type="InterPro" id="IPR003661">
    <property type="entry name" value="HisK_dim/P_dom"/>
</dbReference>
<evidence type="ECO:0000256" key="1">
    <source>
        <dbReference type="ARBA" id="ARBA00000085"/>
    </source>
</evidence>
<keyword evidence="9" id="KW-0067">ATP-binding</keyword>
<keyword evidence="12" id="KW-0472">Membrane</keyword>
<evidence type="ECO:0000259" key="15">
    <source>
        <dbReference type="PROSITE" id="PS50110"/>
    </source>
</evidence>
<dbReference type="GO" id="GO:0005524">
    <property type="term" value="F:ATP binding"/>
    <property type="evidence" value="ECO:0007669"/>
    <property type="project" value="UniProtKB-KW"/>
</dbReference>
<gene>
    <name evidence="16" type="ORF">E5163_14300</name>
</gene>
<dbReference type="CDD" id="cd00082">
    <property type="entry name" value="HisKA"/>
    <property type="match status" value="1"/>
</dbReference>
<evidence type="ECO:0000313" key="17">
    <source>
        <dbReference type="Proteomes" id="UP000308054"/>
    </source>
</evidence>
<evidence type="ECO:0000256" key="12">
    <source>
        <dbReference type="ARBA" id="ARBA00023136"/>
    </source>
</evidence>
<dbReference type="Pfam" id="PF02518">
    <property type="entry name" value="HATPase_c"/>
    <property type="match status" value="1"/>
</dbReference>
<evidence type="ECO:0000256" key="8">
    <source>
        <dbReference type="ARBA" id="ARBA00022777"/>
    </source>
</evidence>
<dbReference type="CDD" id="cd17546">
    <property type="entry name" value="REC_hyHK_CKI1_RcsC-like"/>
    <property type="match status" value="1"/>
</dbReference>
<evidence type="ECO:0000256" key="10">
    <source>
        <dbReference type="ARBA" id="ARBA00022989"/>
    </source>
</evidence>
<dbReference type="Gene3D" id="3.30.565.10">
    <property type="entry name" value="Histidine kinase-like ATPase, C-terminal domain"/>
    <property type="match status" value="1"/>
</dbReference>
<dbReference type="InterPro" id="IPR011006">
    <property type="entry name" value="CheY-like_superfamily"/>
</dbReference>
<dbReference type="FunFam" id="3.30.565.10:FF:000010">
    <property type="entry name" value="Sensor histidine kinase RcsC"/>
    <property type="match status" value="1"/>
</dbReference>
<keyword evidence="8" id="KW-0418">Kinase</keyword>
<evidence type="ECO:0000256" key="7">
    <source>
        <dbReference type="ARBA" id="ARBA00022741"/>
    </source>
</evidence>
<dbReference type="Pfam" id="PF00072">
    <property type="entry name" value="Response_reg"/>
    <property type="match status" value="1"/>
</dbReference>
<sequence length="563" mass="61026">MPARSPALMLRAISSQERAPMSRTVRSLLHDAPILDPQLTGSEVYDLFHDDPDLLVCAVVEDARPIGLVSRNAFFLKMADMHGRALFGRRPITYLMNREPLTIEDDRPIVDLSGRIVTDRPSALFDGFVITRDGRYLGVGTGVDLMGVLHQESEERNRKLVALAEQLGRARIEALAAAQAKSEFLATMSHEIRTPLNGVLGVAQLLIESGLDPERLKLAETIRNSGEILLRLLNDILDLSKIEAGRMDLEVTSFSAEEIADDARRLWRARAEEKALTLRVHCESGAGRRLEGDPVRIKQILFNLIGNAIKFTDAGSVDVVMRLVPIGRGRTALRAEVRDTGCGVPEAARAKLFTSFTQADGATTRKFGGTGLGLAICKRLVELMGGMIGFESEAGQGSTFWFEVVLQDGAAPALPQPANVTALPADAGEGPAILVAEDNAINREVVAGFLRLRGWSCDVVADGQAALDAVGTRAYDLVLMDVQMPVLDGLEATRRIRALDGPAASVPILALTANAMRGDERRCLDAGMDGYIAKPIRKEVFFAEIERVLVPAPDSERARGKVA</sequence>
<evidence type="ECO:0000256" key="9">
    <source>
        <dbReference type="ARBA" id="ARBA00022840"/>
    </source>
</evidence>
<dbReference type="FunFam" id="1.10.287.130:FF:000004">
    <property type="entry name" value="Ethylene receptor 1"/>
    <property type="match status" value="1"/>
</dbReference>
<dbReference type="CDD" id="cd16922">
    <property type="entry name" value="HATPase_EvgS-ArcB-TorS-like"/>
    <property type="match status" value="1"/>
</dbReference>
<dbReference type="CDD" id="cd04598">
    <property type="entry name" value="CBS_pair_GGDEF_EAL"/>
    <property type="match status" value="1"/>
</dbReference>